<keyword evidence="3" id="KW-0733">Signal recognition particle</keyword>
<reference evidence="6" key="1">
    <citation type="submission" date="2021-01" db="EMBL/GenBank/DDBJ databases">
        <authorList>
            <person name="Corre E."/>
            <person name="Pelletier E."/>
            <person name="Niang G."/>
            <person name="Scheremetjew M."/>
            <person name="Finn R."/>
            <person name="Kale V."/>
            <person name="Holt S."/>
            <person name="Cochrane G."/>
            <person name="Meng A."/>
            <person name="Brown T."/>
            <person name="Cohen L."/>
        </authorList>
    </citation>
    <scope>NUCLEOTIDE SEQUENCE</scope>
    <source>
        <strain evidence="6">RCC1130</strain>
    </source>
</reference>
<evidence type="ECO:0000256" key="5">
    <source>
        <dbReference type="SAM" id="MobiDB-lite"/>
    </source>
</evidence>
<dbReference type="SUPFAM" id="SSF69695">
    <property type="entry name" value="SRP19"/>
    <property type="match status" value="1"/>
</dbReference>
<feature type="compositionally biased region" description="Basic residues" evidence="5">
    <location>
        <begin position="165"/>
        <end position="174"/>
    </location>
</feature>
<evidence type="ECO:0000313" key="6">
    <source>
        <dbReference type="EMBL" id="CAD8552527.1"/>
    </source>
</evidence>
<keyword evidence="2" id="KW-0963">Cytoplasm</keyword>
<dbReference type="AlphaFoldDB" id="A0A6U5NHV4"/>
<feature type="compositionally biased region" description="Low complexity" evidence="5">
    <location>
        <begin position="151"/>
        <end position="164"/>
    </location>
</feature>
<evidence type="ECO:0000256" key="2">
    <source>
        <dbReference type="ARBA" id="ARBA00022490"/>
    </source>
</evidence>
<keyword evidence="4" id="KW-0687">Ribonucleoprotein</keyword>
<protein>
    <recommendedName>
        <fullName evidence="8">Signal recognition particle 19 kDa protein</fullName>
    </recommendedName>
</protein>
<dbReference type="PANTHER" id="PTHR17453:SF0">
    <property type="entry name" value="SIGNAL RECOGNITION PARTICLE 19 KDA PROTEIN"/>
    <property type="match status" value="1"/>
</dbReference>
<evidence type="ECO:0008006" key="8">
    <source>
        <dbReference type="Google" id="ProtNLM"/>
    </source>
</evidence>
<evidence type="ECO:0000313" key="7">
    <source>
        <dbReference type="EMBL" id="CAD8552528.1"/>
    </source>
</evidence>
<dbReference type="GO" id="GO:0006617">
    <property type="term" value="P:SRP-dependent cotranslational protein targeting to membrane, signal sequence recognition"/>
    <property type="evidence" value="ECO:0007669"/>
    <property type="project" value="TreeGrafter"/>
</dbReference>
<dbReference type="Pfam" id="PF01922">
    <property type="entry name" value="SRP19"/>
    <property type="match status" value="1"/>
</dbReference>
<name>A0A6U5NHV4_9EUKA</name>
<dbReference type="GO" id="GO:0005786">
    <property type="term" value="C:signal recognition particle, endoplasmic reticulum targeting"/>
    <property type="evidence" value="ECO:0007669"/>
    <property type="project" value="UniProtKB-KW"/>
</dbReference>
<evidence type="ECO:0000256" key="3">
    <source>
        <dbReference type="ARBA" id="ARBA00023135"/>
    </source>
</evidence>
<comment type="subcellular location">
    <subcellularLocation>
        <location evidence="1">Cytoplasm</location>
    </subcellularLocation>
</comment>
<evidence type="ECO:0000256" key="1">
    <source>
        <dbReference type="ARBA" id="ARBA00004496"/>
    </source>
</evidence>
<dbReference type="InterPro" id="IPR036521">
    <property type="entry name" value="SRP19-like_sf"/>
</dbReference>
<feature type="region of interest" description="Disordered" evidence="5">
    <location>
        <begin position="118"/>
        <end position="174"/>
    </location>
</feature>
<dbReference type="GO" id="GO:0008312">
    <property type="term" value="F:7S RNA binding"/>
    <property type="evidence" value="ECO:0007669"/>
    <property type="project" value="InterPro"/>
</dbReference>
<evidence type="ECO:0000256" key="4">
    <source>
        <dbReference type="ARBA" id="ARBA00023274"/>
    </source>
</evidence>
<dbReference type="Gene3D" id="3.30.56.30">
    <property type="entry name" value="Signal recognition particle, SRP19-like subunit"/>
    <property type="match status" value="1"/>
</dbReference>
<gene>
    <name evidence="6" type="ORF">CLEP1334_LOCUS27818</name>
    <name evidence="7" type="ORF">CLEP1334_LOCUS27819</name>
</gene>
<dbReference type="InterPro" id="IPR002778">
    <property type="entry name" value="Signal_recog_particle_SRP19"/>
</dbReference>
<dbReference type="EMBL" id="HBER01055735">
    <property type="protein sequence ID" value="CAD8552528.1"/>
    <property type="molecule type" value="Transcribed_RNA"/>
</dbReference>
<sequence>MAEMTAASSSRAFDEHHHDRRVIIYPIYINSKAKIVDGRRIGAKHCVDNPTLQEILDVLKHLGLECELEDKMYPRDPFQRGRVRVLLKDVVTGEPKLPSITTRKALLMEISALIPNLKSRKEPKPKQPATATALPPPGVVSPLGAVAVPPAASCASAGGSAKSGSNKKKGGKKK</sequence>
<proteinExistence type="predicted"/>
<dbReference type="PANTHER" id="PTHR17453">
    <property type="entry name" value="SIGNAL RECOGNITION PARTICLE 19 KD PROTEIN"/>
    <property type="match status" value="1"/>
</dbReference>
<organism evidence="6">
    <name type="scientific">Calcidiscus leptoporus</name>
    <dbReference type="NCBI Taxonomy" id="127549"/>
    <lineage>
        <taxon>Eukaryota</taxon>
        <taxon>Haptista</taxon>
        <taxon>Haptophyta</taxon>
        <taxon>Prymnesiophyceae</taxon>
        <taxon>Coccolithales</taxon>
        <taxon>Calcidiscaceae</taxon>
        <taxon>Calcidiscus</taxon>
    </lineage>
</organism>
<accession>A0A6U5NHV4</accession>
<dbReference type="EMBL" id="HBER01055734">
    <property type="protein sequence ID" value="CAD8552527.1"/>
    <property type="molecule type" value="Transcribed_RNA"/>
</dbReference>